<comment type="caution">
    <text evidence="1">The sequence shown here is derived from an EMBL/GenBank/DDBJ whole genome shotgun (WGS) entry which is preliminary data.</text>
</comment>
<reference evidence="1 2" key="1">
    <citation type="submission" date="2019-05" db="EMBL/GenBank/DDBJ databases">
        <title>Another draft genome of Portunus trituberculatus and its Hox gene families provides insights of decapod evolution.</title>
        <authorList>
            <person name="Jeong J.-H."/>
            <person name="Song I."/>
            <person name="Kim S."/>
            <person name="Choi T."/>
            <person name="Kim D."/>
            <person name="Ryu S."/>
            <person name="Kim W."/>
        </authorList>
    </citation>
    <scope>NUCLEOTIDE SEQUENCE [LARGE SCALE GENOMIC DNA]</scope>
    <source>
        <tissue evidence="1">Muscle</tissue>
    </source>
</reference>
<keyword evidence="2" id="KW-1185">Reference proteome</keyword>
<organism evidence="1 2">
    <name type="scientific">Portunus trituberculatus</name>
    <name type="common">Swimming crab</name>
    <name type="synonym">Neptunus trituberculatus</name>
    <dbReference type="NCBI Taxonomy" id="210409"/>
    <lineage>
        <taxon>Eukaryota</taxon>
        <taxon>Metazoa</taxon>
        <taxon>Ecdysozoa</taxon>
        <taxon>Arthropoda</taxon>
        <taxon>Crustacea</taxon>
        <taxon>Multicrustacea</taxon>
        <taxon>Malacostraca</taxon>
        <taxon>Eumalacostraca</taxon>
        <taxon>Eucarida</taxon>
        <taxon>Decapoda</taxon>
        <taxon>Pleocyemata</taxon>
        <taxon>Brachyura</taxon>
        <taxon>Eubrachyura</taxon>
        <taxon>Portunoidea</taxon>
        <taxon>Portunidae</taxon>
        <taxon>Portuninae</taxon>
        <taxon>Portunus</taxon>
    </lineage>
</organism>
<proteinExistence type="predicted"/>
<dbReference type="EMBL" id="VSRR010046900">
    <property type="protein sequence ID" value="MPC77840.1"/>
    <property type="molecule type" value="Genomic_DNA"/>
</dbReference>
<evidence type="ECO:0000313" key="2">
    <source>
        <dbReference type="Proteomes" id="UP000324222"/>
    </source>
</evidence>
<accession>A0A5B7HZI9</accession>
<gene>
    <name evidence="1" type="ORF">E2C01_072308</name>
</gene>
<protein>
    <submittedName>
        <fullName evidence="1">Uncharacterized protein</fullName>
    </submittedName>
</protein>
<sequence>MQEKEISRIYKQDNSESVIISKSSRPKTLISSQRQPFISFPPRVTPRALAGICPRFVSGTVLRRLREDCSCLTHPACRLWQDREAIKLLS</sequence>
<name>A0A5B7HZI9_PORTR</name>
<evidence type="ECO:0000313" key="1">
    <source>
        <dbReference type="EMBL" id="MPC77840.1"/>
    </source>
</evidence>
<dbReference type="AlphaFoldDB" id="A0A5B7HZI9"/>
<dbReference type="Proteomes" id="UP000324222">
    <property type="component" value="Unassembled WGS sequence"/>
</dbReference>